<evidence type="ECO:0000256" key="2">
    <source>
        <dbReference type="ARBA" id="ARBA00022525"/>
    </source>
</evidence>
<comment type="subcellular location">
    <subcellularLocation>
        <location evidence="1">Secreted</location>
    </subcellularLocation>
</comment>
<keyword evidence="3" id="KW-0204">Cytolysis</keyword>
<dbReference type="InterPro" id="IPR001862">
    <property type="entry name" value="MAC_perforin"/>
</dbReference>
<name>A0ABV0RLF0_9TELE</name>
<dbReference type="CDD" id="cd00112">
    <property type="entry name" value="LDLa"/>
    <property type="match status" value="1"/>
</dbReference>
<evidence type="ECO:0000313" key="6">
    <source>
        <dbReference type="EMBL" id="MEQ2208388.1"/>
    </source>
</evidence>
<reference evidence="6 7" key="1">
    <citation type="submission" date="2021-06" db="EMBL/GenBank/DDBJ databases">
        <authorList>
            <person name="Palmer J.M."/>
        </authorList>
    </citation>
    <scope>NUCLEOTIDE SEQUENCE [LARGE SCALE GENOMIC DNA]</scope>
    <source>
        <strain evidence="6 7">XC_2019</strain>
        <tissue evidence="6">Muscle</tissue>
    </source>
</reference>
<proteinExistence type="predicted"/>
<dbReference type="PRINTS" id="PR00764">
    <property type="entry name" value="COMPLEMENTC9"/>
</dbReference>
<dbReference type="SUPFAM" id="SSF57424">
    <property type="entry name" value="LDL receptor-like module"/>
    <property type="match status" value="1"/>
</dbReference>
<keyword evidence="4 5" id="KW-1015">Disulfide bond</keyword>
<organism evidence="6 7">
    <name type="scientific">Xenoophorus captivus</name>
    <dbReference type="NCBI Taxonomy" id="1517983"/>
    <lineage>
        <taxon>Eukaryota</taxon>
        <taxon>Metazoa</taxon>
        <taxon>Chordata</taxon>
        <taxon>Craniata</taxon>
        <taxon>Vertebrata</taxon>
        <taxon>Euteleostomi</taxon>
        <taxon>Actinopterygii</taxon>
        <taxon>Neopterygii</taxon>
        <taxon>Teleostei</taxon>
        <taxon>Neoteleostei</taxon>
        <taxon>Acanthomorphata</taxon>
        <taxon>Ovalentaria</taxon>
        <taxon>Atherinomorphae</taxon>
        <taxon>Cyprinodontiformes</taxon>
        <taxon>Goodeidae</taxon>
        <taxon>Xenoophorus</taxon>
    </lineage>
</organism>
<dbReference type="InterPro" id="IPR036055">
    <property type="entry name" value="LDL_receptor-like_sf"/>
</dbReference>
<evidence type="ECO:0000256" key="5">
    <source>
        <dbReference type="PROSITE-ProRule" id="PRU00124"/>
    </source>
</evidence>
<evidence type="ECO:0000256" key="4">
    <source>
        <dbReference type="ARBA" id="ARBA00023157"/>
    </source>
</evidence>
<dbReference type="EMBL" id="JAHRIN010050487">
    <property type="protein sequence ID" value="MEQ2208388.1"/>
    <property type="molecule type" value="Genomic_DNA"/>
</dbReference>
<comment type="caution">
    <text evidence="5">Lacks conserved residue(s) required for the propagation of feature annotation.</text>
</comment>
<dbReference type="Proteomes" id="UP001434883">
    <property type="component" value="Unassembled WGS sequence"/>
</dbReference>
<protein>
    <submittedName>
        <fullName evidence="6">Uncharacterized protein</fullName>
    </submittedName>
</protein>
<dbReference type="SMART" id="SM00192">
    <property type="entry name" value="LDLa"/>
    <property type="match status" value="1"/>
</dbReference>
<dbReference type="PROSITE" id="PS50068">
    <property type="entry name" value="LDLRA_2"/>
    <property type="match status" value="1"/>
</dbReference>
<feature type="disulfide bond" evidence="5">
    <location>
        <begin position="45"/>
        <end position="63"/>
    </location>
</feature>
<sequence length="150" mass="16309">TRSRAMAVYAQFDGNPCDGGRTDTRSCETTQACPLVDGCGDRFRCRSGKCVSKSLLCNGDQDCEEDGLDEQGCASTKFSTCLHTVPPPQVELLGNGFDVVSGKSRGSVINTKSFGGQCRPVFSGVHDTFYRLPLSTIKYNFLVSRSRLVY</sequence>
<gene>
    <name evidence="6" type="ORF">XENOCAPTIV_027940</name>
</gene>
<evidence type="ECO:0000256" key="1">
    <source>
        <dbReference type="ARBA" id="ARBA00004613"/>
    </source>
</evidence>
<dbReference type="PANTHER" id="PTHR45742">
    <property type="entry name" value="COMPLEMENT COMPONENT C6"/>
    <property type="match status" value="1"/>
</dbReference>
<comment type="caution">
    <text evidence="6">The sequence shown here is derived from an EMBL/GenBank/DDBJ whole genome shotgun (WGS) entry which is preliminary data.</text>
</comment>
<keyword evidence="7" id="KW-1185">Reference proteome</keyword>
<dbReference type="Pfam" id="PF00057">
    <property type="entry name" value="Ldl_recept_a"/>
    <property type="match status" value="1"/>
</dbReference>
<evidence type="ECO:0000256" key="3">
    <source>
        <dbReference type="ARBA" id="ARBA00022852"/>
    </source>
</evidence>
<dbReference type="Gene3D" id="4.10.400.10">
    <property type="entry name" value="Low-density Lipoprotein Receptor"/>
    <property type="match status" value="1"/>
</dbReference>
<dbReference type="InterPro" id="IPR002172">
    <property type="entry name" value="LDrepeatLR_classA_rpt"/>
</dbReference>
<accession>A0ABV0RLF0</accession>
<feature type="non-terminal residue" evidence="6">
    <location>
        <position position="1"/>
    </location>
</feature>
<evidence type="ECO:0000313" key="7">
    <source>
        <dbReference type="Proteomes" id="UP001434883"/>
    </source>
</evidence>
<keyword evidence="2" id="KW-0964">Secreted</keyword>
<dbReference type="PANTHER" id="PTHR45742:SF2">
    <property type="entry name" value="COMPLEMENT COMPONENT C7"/>
    <property type="match status" value="1"/>
</dbReference>